<protein>
    <submittedName>
        <fullName evidence="1">Uncharacterized protein</fullName>
    </submittedName>
</protein>
<evidence type="ECO:0000313" key="2">
    <source>
        <dbReference type="Proteomes" id="UP000095447"/>
    </source>
</evidence>
<proteinExistence type="predicted"/>
<dbReference type="Proteomes" id="UP000095447">
    <property type="component" value="Unassembled WGS sequence"/>
</dbReference>
<evidence type="ECO:0000313" key="1">
    <source>
        <dbReference type="EMBL" id="CUN39113.1"/>
    </source>
</evidence>
<name>A0A173WHZ6_9FIRM</name>
<dbReference type="AlphaFoldDB" id="A0A173WHZ6"/>
<dbReference type="EMBL" id="CYZA01000001">
    <property type="protein sequence ID" value="CUN39113.1"/>
    <property type="molecule type" value="Genomic_DNA"/>
</dbReference>
<reference evidence="1 2" key="1">
    <citation type="submission" date="2015-09" db="EMBL/GenBank/DDBJ databases">
        <authorList>
            <consortium name="Pathogen Informatics"/>
        </authorList>
    </citation>
    <scope>NUCLEOTIDE SEQUENCE [LARGE SCALE GENOMIC DNA]</scope>
    <source>
        <strain evidence="1 2">2789STDY5608838</strain>
    </source>
</reference>
<gene>
    <name evidence="1" type="ORF">ERS852395_00168</name>
</gene>
<dbReference type="RefSeq" id="WP_055052447.1">
    <property type="nucleotide sequence ID" value="NZ_CYZA01000001.1"/>
</dbReference>
<organism evidence="1 2">
    <name type="scientific">Blautia obeum</name>
    <dbReference type="NCBI Taxonomy" id="40520"/>
    <lineage>
        <taxon>Bacteria</taxon>
        <taxon>Bacillati</taxon>
        <taxon>Bacillota</taxon>
        <taxon>Clostridia</taxon>
        <taxon>Lachnospirales</taxon>
        <taxon>Lachnospiraceae</taxon>
        <taxon>Blautia</taxon>
    </lineage>
</organism>
<accession>A0A173WHZ6</accession>
<sequence>MQINLLTDGYKDSEKFYQAFLDDTLQQSSFVSDAYVNIPTALPDFPIFFAIRDPEERENEYCKMIKIIAEYVINLDRDIFMDERFWHSWFSLYKREYLLNTYPQIKEDYNAFKNIVIKRFDWENYIYKAILIAQYVEENTLSDKHEYYYRLILRNMDMFNYIIKYEIFRNGQFLINIMDIIAETNLGQVLKAKIKNRPDLGKDERYGRRVIFELNKAYPIVMSPMLDKEILKEYFLKYLGYYYDGNVEIDTEETLEE</sequence>